<dbReference type="GeneID" id="82268416"/>
<dbReference type="PANTHER" id="PTHR24198:SF165">
    <property type="entry name" value="ANKYRIN REPEAT-CONTAINING PROTEIN-RELATED"/>
    <property type="match status" value="1"/>
</dbReference>
<dbReference type="PANTHER" id="PTHR24198">
    <property type="entry name" value="ANKYRIN REPEAT AND PROTEIN KINASE DOMAIN-CONTAINING PROTEIN"/>
    <property type="match status" value="1"/>
</dbReference>
<evidence type="ECO:0000313" key="4">
    <source>
        <dbReference type="Proteomes" id="UP000217154"/>
    </source>
</evidence>
<dbReference type="Gene3D" id="1.25.40.20">
    <property type="entry name" value="Ankyrin repeat-containing domain"/>
    <property type="match status" value="3"/>
</dbReference>
<dbReference type="InterPro" id="IPR036770">
    <property type="entry name" value="Ankyrin_rpt-contain_sf"/>
</dbReference>
<keyword evidence="1" id="KW-0677">Repeat</keyword>
<proteinExistence type="predicted"/>
<keyword evidence="2" id="KW-0040">ANK repeat</keyword>
<dbReference type="KEGG" id="vbo:CKY39_17055"/>
<dbReference type="PROSITE" id="PS50297">
    <property type="entry name" value="ANK_REP_REGION"/>
    <property type="match status" value="2"/>
</dbReference>
<dbReference type="PRINTS" id="PR01415">
    <property type="entry name" value="ANKYRIN"/>
</dbReference>
<dbReference type="SUPFAM" id="SSF48403">
    <property type="entry name" value="Ankyrin repeat"/>
    <property type="match status" value="1"/>
</dbReference>
<dbReference type="AlphaFoldDB" id="A0A250DLA5"/>
<sequence length="226" mass="24291">MKNYFKKSIYLVVMAASFAAHAGSFEDFFRAVRGDNASGVRTLLNRGFDPNTRDEHGQTGLMLALREPSPKVIQVLMESPQLNVDLANAKDETPLMLASIKGQQDLVVQLLKRDAAVNKTGWAPLHYAASSGQLSIMKLLLENHAFIDAQSPNGTTPLMMAAMYGSNDAVKLLLAEGADTAMKNQLGMTAVDFAVKANRAESAELIKAAGDAKANGVKAVPKDGKW</sequence>
<dbReference type="RefSeq" id="WP_095745272.1">
    <property type="nucleotide sequence ID" value="NZ_BKDH01000001.1"/>
</dbReference>
<dbReference type="InterPro" id="IPR002110">
    <property type="entry name" value="Ankyrin_rpt"/>
</dbReference>
<evidence type="ECO:0000256" key="2">
    <source>
        <dbReference type="ARBA" id="ARBA00023043"/>
    </source>
</evidence>
<evidence type="ECO:0000256" key="1">
    <source>
        <dbReference type="ARBA" id="ARBA00022737"/>
    </source>
</evidence>
<evidence type="ECO:0000313" key="3">
    <source>
        <dbReference type="EMBL" id="ATA54723.1"/>
    </source>
</evidence>
<dbReference type="Pfam" id="PF12796">
    <property type="entry name" value="Ank_2"/>
    <property type="match status" value="2"/>
</dbReference>
<dbReference type="PROSITE" id="PS50088">
    <property type="entry name" value="ANK_REPEAT"/>
    <property type="match status" value="2"/>
</dbReference>
<reference evidence="3 4" key="1">
    <citation type="submission" date="2017-09" db="EMBL/GenBank/DDBJ databases">
        <title>The diverse metabolic capabilities of V. boronicumulans make it an excellent choice for continued studies on novel biodegradation.</title>
        <authorList>
            <person name="Sun S."/>
        </authorList>
    </citation>
    <scope>NUCLEOTIDE SEQUENCE [LARGE SCALE GENOMIC DNA]</scope>
    <source>
        <strain evidence="3 4">J1</strain>
    </source>
</reference>
<organism evidence="3 4">
    <name type="scientific">Variovorax boronicumulans</name>
    <dbReference type="NCBI Taxonomy" id="436515"/>
    <lineage>
        <taxon>Bacteria</taxon>
        <taxon>Pseudomonadati</taxon>
        <taxon>Pseudomonadota</taxon>
        <taxon>Betaproteobacteria</taxon>
        <taxon>Burkholderiales</taxon>
        <taxon>Comamonadaceae</taxon>
        <taxon>Variovorax</taxon>
    </lineage>
</organism>
<dbReference type="SMART" id="SM00248">
    <property type="entry name" value="ANK"/>
    <property type="match status" value="6"/>
</dbReference>
<protein>
    <submittedName>
        <fullName evidence="3">Uncharacterized protein</fullName>
    </submittedName>
</protein>
<gene>
    <name evidence="3" type="ORF">CKY39_17055</name>
</gene>
<name>A0A250DLA5_9BURK</name>
<dbReference type="Proteomes" id="UP000217154">
    <property type="component" value="Chromosome"/>
</dbReference>
<accession>A0A250DLA5</accession>
<dbReference type="EMBL" id="CP023284">
    <property type="protein sequence ID" value="ATA54723.1"/>
    <property type="molecule type" value="Genomic_DNA"/>
</dbReference>